<feature type="compositionally biased region" description="Low complexity" evidence="1">
    <location>
        <begin position="152"/>
        <end position="180"/>
    </location>
</feature>
<protein>
    <submittedName>
        <fullName evidence="2">Uncharacterized protein</fullName>
    </submittedName>
</protein>
<dbReference type="Proteomes" id="UP000800235">
    <property type="component" value="Unassembled WGS sequence"/>
</dbReference>
<evidence type="ECO:0000313" key="3">
    <source>
        <dbReference type="Proteomes" id="UP000800235"/>
    </source>
</evidence>
<feature type="region of interest" description="Disordered" evidence="1">
    <location>
        <begin position="400"/>
        <end position="428"/>
    </location>
</feature>
<organism evidence="2 3">
    <name type="scientific">Tothia fuscella</name>
    <dbReference type="NCBI Taxonomy" id="1048955"/>
    <lineage>
        <taxon>Eukaryota</taxon>
        <taxon>Fungi</taxon>
        <taxon>Dikarya</taxon>
        <taxon>Ascomycota</taxon>
        <taxon>Pezizomycotina</taxon>
        <taxon>Dothideomycetes</taxon>
        <taxon>Pleosporomycetidae</taxon>
        <taxon>Venturiales</taxon>
        <taxon>Cylindrosympodiaceae</taxon>
        <taxon>Tothia</taxon>
    </lineage>
</organism>
<evidence type="ECO:0000313" key="2">
    <source>
        <dbReference type="EMBL" id="KAF2433364.1"/>
    </source>
</evidence>
<comment type="caution">
    <text evidence="2">The sequence shown here is derived from an EMBL/GenBank/DDBJ whole genome shotgun (WGS) entry which is preliminary data.</text>
</comment>
<keyword evidence="3" id="KW-1185">Reference proteome</keyword>
<feature type="compositionally biased region" description="Basic and acidic residues" evidence="1">
    <location>
        <begin position="127"/>
        <end position="149"/>
    </location>
</feature>
<proteinExistence type="predicted"/>
<dbReference type="AlphaFoldDB" id="A0A9P4NY97"/>
<feature type="region of interest" description="Disordered" evidence="1">
    <location>
        <begin position="246"/>
        <end position="306"/>
    </location>
</feature>
<reference evidence="2" key="1">
    <citation type="journal article" date="2020" name="Stud. Mycol.">
        <title>101 Dothideomycetes genomes: a test case for predicting lifestyles and emergence of pathogens.</title>
        <authorList>
            <person name="Haridas S."/>
            <person name="Albert R."/>
            <person name="Binder M."/>
            <person name="Bloem J."/>
            <person name="Labutti K."/>
            <person name="Salamov A."/>
            <person name="Andreopoulos B."/>
            <person name="Baker S."/>
            <person name="Barry K."/>
            <person name="Bills G."/>
            <person name="Bluhm B."/>
            <person name="Cannon C."/>
            <person name="Castanera R."/>
            <person name="Culley D."/>
            <person name="Daum C."/>
            <person name="Ezra D."/>
            <person name="Gonzalez J."/>
            <person name="Henrissat B."/>
            <person name="Kuo A."/>
            <person name="Liang C."/>
            <person name="Lipzen A."/>
            <person name="Lutzoni F."/>
            <person name="Magnuson J."/>
            <person name="Mondo S."/>
            <person name="Nolan M."/>
            <person name="Ohm R."/>
            <person name="Pangilinan J."/>
            <person name="Park H.-J."/>
            <person name="Ramirez L."/>
            <person name="Alfaro M."/>
            <person name="Sun H."/>
            <person name="Tritt A."/>
            <person name="Yoshinaga Y."/>
            <person name="Zwiers L.-H."/>
            <person name="Turgeon B."/>
            <person name="Goodwin S."/>
            <person name="Spatafora J."/>
            <person name="Crous P."/>
            <person name="Grigoriev I."/>
        </authorList>
    </citation>
    <scope>NUCLEOTIDE SEQUENCE</scope>
    <source>
        <strain evidence="2">CBS 130266</strain>
    </source>
</reference>
<gene>
    <name evidence="2" type="ORF">EJ08DRAFT_694644</name>
</gene>
<dbReference type="OrthoDB" id="785129at2759"/>
<evidence type="ECO:0000256" key="1">
    <source>
        <dbReference type="SAM" id="MobiDB-lite"/>
    </source>
</evidence>
<sequence length="428" mass="48288">MASSDGLQRMTAHKRSMLWPYHSRKQLKELGTIYMKAGRSVERNQQAPYAFDSIGRPYVEYFELINKFVEDSYRADPSRDTPVRMLKRQKKNWILAFRELTIAGPSNEEIVDSVETEQRELTAVAVREDVAPSHSEKTRSRSISQKEELTTSQSSSPKFQSSIAAHVSSSTSSRSMTLQQSPCQDRHIQIWLEQIELHQAMVESLIDTMRAKEDMATTAKLCSRIGELRREIARLREAIESWRISIPPDSMSASPKVPVVVSDRSQQQAGSSRKRSGNHLEEQVGNQQRHRTTPPAIERHDSAAGDSLSVDAEERWQLSLHGLKNPVSIGNLSRDWGIEDVESLEYNESVDGPITVRVRLAQSADPELALHRAEEYISKVSVYDIDVNLSKTSAKLHRLRDHSNGPNFSSDSHVHTMSSVKGKQAVYG</sequence>
<dbReference type="EMBL" id="MU007021">
    <property type="protein sequence ID" value="KAF2433364.1"/>
    <property type="molecule type" value="Genomic_DNA"/>
</dbReference>
<feature type="compositionally biased region" description="Polar residues" evidence="1">
    <location>
        <begin position="404"/>
        <end position="421"/>
    </location>
</feature>
<accession>A0A9P4NY97</accession>
<feature type="region of interest" description="Disordered" evidence="1">
    <location>
        <begin position="127"/>
        <end position="180"/>
    </location>
</feature>
<name>A0A9P4NY97_9PEZI</name>